<dbReference type="NCBIfam" id="NF009162">
    <property type="entry name" value="PRK12508.1"/>
    <property type="match status" value="1"/>
</dbReference>
<keyword evidence="10" id="KW-1185">Reference proteome</keyword>
<name>A0A5C6CHZ1_9BACT</name>
<dbReference type="AlphaFoldDB" id="A0A5C6CHZ1"/>
<feature type="transmembrane region" description="Helical" evidence="7">
    <location>
        <begin position="114"/>
        <end position="139"/>
    </location>
</feature>
<feature type="transmembrane region" description="Helical" evidence="7">
    <location>
        <begin position="71"/>
        <end position="94"/>
    </location>
</feature>
<keyword evidence="3" id="KW-1003">Cell membrane</keyword>
<keyword evidence="4 7" id="KW-0812">Transmembrane</keyword>
<evidence type="ECO:0000256" key="2">
    <source>
        <dbReference type="ARBA" id="ARBA00009425"/>
    </source>
</evidence>
<keyword evidence="6 7" id="KW-0472">Membrane</keyword>
<reference evidence="9 10" key="1">
    <citation type="submission" date="2019-02" db="EMBL/GenBank/DDBJ databases">
        <title>Deep-cultivation of Planctomycetes and their phenomic and genomic characterization uncovers novel biology.</title>
        <authorList>
            <person name="Wiegand S."/>
            <person name="Jogler M."/>
            <person name="Boedeker C."/>
            <person name="Pinto D."/>
            <person name="Vollmers J."/>
            <person name="Rivas-Marin E."/>
            <person name="Kohn T."/>
            <person name="Peeters S.H."/>
            <person name="Heuer A."/>
            <person name="Rast P."/>
            <person name="Oberbeckmann S."/>
            <person name="Bunk B."/>
            <person name="Jeske O."/>
            <person name="Meyerdierks A."/>
            <person name="Storesund J.E."/>
            <person name="Kallscheuer N."/>
            <person name="Luecker S."/>
            <person name="Lage O.M."/>
            <person name="Pohl T."/>
            <person name="Merkel B.J."/>
            <person name="Hornburger P."/>
            <person name="Mueller R.-W."/>
            <person name="Bruemmer F."/>
            <person name="Labrenz M."/>
            <person name="Spormann A.M."/>
            <person name="Op Den Camp H."/>
            <person name="Overmann J."/>
            <person name="Amann R."/>
            <person name="Jetten M.S.M."/>
            <person name="Mascher T."/>
            <person name="Medema M.H."/>
            <person name="Devos D.P."/>
            <person name="Kaster A.-K."/>
            <person name="Ovreas L."/>
            <person name="Rohde M."/>
            <person name="Galperin M.Y."/>
            <person name="Jogler C."/>
        </authorList>
    </citation>
    <scope>NUCLEOTIDE SEQUENCE [LARGE SCALE GENOMIC DNA]</scope>
    <source>
        <strain evidence="9 10">Pla52o</strain>
    </source>
</reference>
<organism evidence="9 10">
    <name type="scientific">Novipirellula galeiformis</name>
    <dbReference type="NCBI Taxonomy" id="2528004"/>
    <lineage>
        <taxon>Bacteria</taxon>
        <taxon>Pseudomonadati</taxon>
        <taxon>Planctomycetota</taxon>
        <taxon>Planctomycetia</taxon>
        <taxon>Pirellulales</taxon>
        <taxon>Pirellulaceae</taxon>
        <taxon>Novipirellula</taxon>
    </lineage>
</organism>
<sequence length="145" mass="15918">MKTFPIIRIVTKILIPYILLFAFYVQFHGDFGPGGGFQAGVIFASALILYGLVFGLESVKRVAPPIVIEKMMALGVLVYGLTGVLTISLGGNFLDYQVLEHHFYPTIFPVGQHLGIFLVELGVGLTVTSVMTMIFYTFAGRKRIA</sequence>
<dbReference type="PANTHER" id="PTHR33932:SF4">
    <property type="entry name" value="NA(+)_H(+) ANTIPORTER SUBUNIT B"/>
    <property type="match status" value="1"/>
</dbReference>
<evidence type="ECO:0000313" key="10">
    <source>
        <dbReference type="Proteomes" id="UP000316304"/>
    </source>
</evidence>
<evidence type="ECO:0000256" key="4">
    <source>
        <dbReference type="ARBA" id="ARBA00022692"/>
    </source>
</evidence>
<comment type="similarity">
    <text evidence="2">Belongs to the CPA3 antiporters (TC 2.A.63) subunit B family.</text>
</comment>
<dbReference type="InterPro" id="IPR050622">
    <property type="entry name" value="CPA3_antiporter_subunitB"/>
</dbReference>
<feature type="transmembrane region" description="Helical" evidence="7">
    <location>
        <begin position="39"/>
        <end position="59"/>
    </location>
</feature>
<evidence type="ECO:0000313" key="9">
    <source>
        <dbReference type="EMBL" id="TWU23317.1"/>
    </source>
</evidence>
<evidence type="ECO:0000259" key="8">
    <source>
        <dbReference type="Pfam" id="PF04039"/>
    </source>
</evidence>
<dbReference type="GO" id="GO:0005886">
    <property type="term" value="C:plasma membrane"/>
    <property type="evidence" value="ECO:0007669"/>
    <property type="project" value="UniProtKB-SubCell"/>
</dbReference>
<evidence type="ECO:0000256" key="3">
    <source>
        <dbReference type="ARBA" id="ARBA00022475"/>
    </source>
</evidence>
<evidence type="ECO:0000256" key="6">
    <source>
        <dbReference type="ARBA" id="ARBA00023136"/>
    </source>
</evidence>
<dbReference type="OrthoDB" id="9798859at2"/>
<dbReference type="RefSeq" id="WP_146595044.1">
    <property type="nucleotide sequence ID" value="NZ_SJPT01000004.1"/>
</dbReference>
<keyword evidence="5 7" id="KW-1133">Transmembrane helix</keyword>
<dbReference type="EMBL" id="SJPT01000004">
    <property type="protein sequence ID" value="TWU23317.1"/>
    <property type="molecule type" value="Genomic_DNA"/>
</dbReference>
<comment type="caution">
    <text evidence="9">The sequence shown here is derived from an EMBL/GenBank/DDBJ whole genome shotgun (WGS) entry which is preliminary data.</text>
</comment>
<evidence type="ECO:0000256" key="5">
    <source>
        <dbReference type="ARBA" id="ARBA00022989"/>
    </source>
</evidence>
<accession>A0A5C6CHZ1</accession>
<comment type="subcellular location">
    <subcellularLocation>
        <location evidence="1">Cell membrane</location>
        <topology evidence="1">Multi-pass membrane protein</topology>
    </subcellularLocation>
</comment>
<feature type="domain" description="Na+/H+ antiporter MnhB subunit-related protein" evidence="8">
    <location>
        <begin position="6"/>
        <end position="132"/>
    </location>
</feature>
<dbReference type="PANTHER" id="PTHR33932">
    <property type="entry name" value="NA(+)/H(+) ANTIPORTER SUBUNIT B"/>
    <property type="match status" value="1"/>
</dbReference>
<proteinExistence type="inferred from homology"/>
<dbReference type="Proteomes" id="UP000316304">
    <property type="component" value="Unassembled WGS sequence"/>
</dbReference>
<evidence type="ECO:0000256" key="7">
    <source>
        <dbReference type="SAM" id="Phobius"/>
    </source>
</evidence>
<protein>
    <submittedName>
        <fullName evidence="9">Na(+)/H(+) antiporter subunit B</fullName>
    </submittedName>
</protein>
<gene>
    <name evidence="9" type="primary">mrpB</name>
    <name evidence="9" type="ORF">Pla52o_28530</name>
</gene>
<dbReference type="Pfam" id="PF04039">
    <property type="entry name" value="MnhB"/>
    <property type="match status" value="1"/>
</dbReference>
<evidence type="ECO:0000256" key="1">
    <source>
        <dbReference type="ARBA" id="ARBA00004651"/>
    </source>
</evidence>
<feature type="transmembrane region" description="Helical" evidence="7">
    <location>
        <begin position="9"/>
        <end position="27"/>
    </location>
</feature>
<dbReference type="InterPro" id="IPR007182">
    <property type="entry name" value="MnhB"/>
</dbReference>